<dbReference type="SUPFAM" id="SSF54211">
    <property type="entry name" value="Ribosomal protein S5 domain 2-like"/>
    <property type="match status" value="1"/>
</dbReference>
<evidence type="ECO:0000256" key="5">
    <source>
        <dbReference type="ARBA" id="ARBA00022741"/>
    </source>
</evidence>
<dbReference type="Gene3D" id="3.30.70.890">
    <property type="entry name" value="GHMP kinase, C-terminal domain"/>
    <property type="match status" value="1"/>
</dbReference>
<dbReference type="AlphaFoldDB" id="A0A921N924"/>
<reference evidence="12" key="1">
    <citation type="journal article" date="2021" name="PeerJ">
        <title>Extensive microbial diversity within the chicken gut microbiome revealed by metagenomics and culture.</title>
        <authorList>
            <person name="Gilroy R."/>
            <person name="Ravi A."/>
            <person name="Getino M."/>
            <person name="Pursley I."/>
            <person name="Horton D.L."/>
            <person name="Alikhan N.F."/>
            <person name="Baker D."/>
            <person name="Gharbi K."/>
            <person name="Hall N."/>
            <person name="Watson M."/>
            <person name="Adriaenssens E.M."/>
            <person name="Foster-Nyarko E."/>
            <person name="Jarju S."/>
            <person name="Secka A."/>
            <person name="Antonio M."/>
            <person name="Oren A."/>
            <person name="Chaudhuri R.R."/>
            <person name="La Ragione R."/>
            <person name="Hildebrand F."/>
            <person name="Pallen M.J."/>
        </authorList>
    </citation>
    <scope>NUCLEOTIDE SEQUENCE</scope>
    <source>
        <strain evidence="12">CHK160-4876</strain>
    </source>
</reference>
<name>A0A921N924_9BACL</name>
<feature type="domain" description="GHMP kinase C-terminal" evidence="11">
    <location>
        <begin position="197"/>
        <end position="274"/>
    </location>
</feature>
<evidence type="ECO:0000256" key="7">
    <source>
        <dbReference type="ARBA" id="ARBA00022840"/>
    </source>
</evidence>
<dbReference type="NCBIfam" id="TIGR00154">
    <property type="entry name" value="ispE"/>
    <property type="match status" value="1"/>
</dbReference>
<evidence type="ECO:0000259" key="11">
    <source>
        <dbReference type="Pfam" id="PF08544"/>
    </source>
</evidence>
<dbReference type="SUPFAM" id="SSF55060">
    <property type="entry name" value="GHMP Kinase, C-terminal domain"/>
    <property type="match status" value="1"/>
</dbReference>
<accession>A0A921N924</accession>
<sequence>MMLYVKAPAKINLTLDVLYKREDNYHEVEMVMTTIDLADRIGLSLRQDGKIVLSSTDQFVPTDQRNFAYQAARLLQQRFKVSAGVTIKIEKEIPIAAGLAGGSTDAAATLRGLNVLWQLNLTLDELADIGAEIGSDVPFCVYGGTAHATGRGEQIREISAPPTCWVVLAKPKVGVSTADIYGGLNLTQVKHPNTQEMLQAIEQCDYKAMCRELGNVLEDVTLKLHPEVVKIKSLMERSGADAVLMSGSGPTVFGLVDSEIRVSRIVNALRGFCEDVYAVRMLGERHKLA</sequence>
<dbReference type="PIRSF" id="PIRSF010376">
    <property type="entry name" value="IspE"/>
    <property type="match status" value="1"/>
</dbReference>
<dbReference type="FunFam" id="3.30.70.890:FF:000006">
    <property type="entry name" value="4-diphosphocytidyl-2-C-methyl-D-erythritol kinase"/>
    <property type="match status" value="1"/>
</dbReference>
<comment type="catalytic activity">
    <reaction evidence="9">
        <text>4-CDP-2-C-methyl-D-erythritol + ATP = 4-CDP-2-C-methyl-D-erythritol 2-phosphate + ADP + H(+)</text>
        <dbReference type="Rhea" id="RHEA:18437"/>
        <dbReference type="ChEBI" id="CHEBI:15378"/>
        <dbReference type="ChEBI" id="CHEBI:30616"/>
        <dbReference type="ChEBI" id="CHEBI:57823"/>
        <dbReference type="ChEBI" id="CHEBI:57919"/>
        <dbReference type="ChEBI" id="CHEBI:456216"/>
        <dbReference type="EC" id="2.7.1.148"/>
    </reaction>
</comment>
<dbReference type="Pfam" id="PF08544">
    <property type="entry name" value="GHMP_kinases_C"/>
    <property type="match status" value="1"/>
</dbReference>
<evidence type="ECO:0000313" key="13">
    <source>
        <dbReference type="Proteomes" id="UP000700212"/>
    </source>
</evidence>
<keyword evidence="9" id="KW-0414">Isoprene biosynthesis</keyword>
<dbReference type="HAMAP" id="MF_00061">
    <property type="entry name" value="IspE"/>
    <property type="match status" value="1"/>
</dbReference>
<keyword evidence="4 9" id="KW-0808">Transferase</keyword>
<dbReference type="PANTHER" id="PTHR43527">
    <property type="entry name" value="4-DIPHOSPHOCYTIDYL-2-C-METHYL-D-ERYTHRITOL KINASE, CHLOROPLASTIC"/>
    <property type="match status" value="1"/>
</dbReference>
<feature type="active site" evidence="9">
    <location>
        <position position="10"/>
    </location>
</feature>
<dbReference type="Pfam" id="PF00288">
    <property type="entry name" value="GHMP_kinases_N"/>
    <property type="match status" value="1"/>
</dbReference>
<dbReference type="InterPro" id="IPR014721">
    <property type="entry name" value="Ribsml_uS5_D2-typ_fold_subgr"/>
</dbReference>
<dbReference type="InterPro" id="IPR020568">
    <property type="entry name" value="Ribosomal_Su5_D2-typ_SF"/>
</dbReference>
<comment type="caution">
    <text evidence="12">The sequence shown here is derived from an EMBL/GenBank/DDBJ whole genome shotgun (WGS) entry which is preliminary data.</text>
</comment>
<comment type="function">
    <text evidence="9">Catalyzes the phosphorylation of the position 2 hydroxy group of 4-diphosphocytidyl-2C-methyl-D-erythritol.</text>
</comment>
<evidence type="ECO:0000259" key="10">
    <source>
        <dbReference type="Pfam" id="PF00288"/>
    </source>
</evidence>
<dbReference type="GO" id="GO:0050515">
    <property type="term" value="F:4-(cytidine 5'-diphospho)-2-C-methyl-D-erythritol kinase activity"/>
    <property type="evidence" value="ECO:0007669"/>
    <property type="project" value="UniProtKB-UniRule"/>
</dbReference>
<keyword evidence="7 9" id="KW-0067">ATP-binding</keyword>
<comment type="similarity">
    <text evidence="1 9">Belongs to the GHMP kinase family. IspE subfamily.</text>
</comment>
<gene>
    <name evidence="9 12" type="primary">ispE</name>
    <name evidence="12" type="ORF">K8V30_00245</name>
</gene>
<evidence type="ECO:0000256" key="2">
    <source>
        <dbReference type="ARBA" id="ARBA00012052"/>
    </source>
</evidence>
<evidence type="ECO:0000256" key="8">
    <source>
        <dbReference type="ARBA" id="ARBA00032554"/>
    </source>
</evidence>
<keyword evidence="5 9" id="KW-0547">Nucleotide-binding</keyword>
<evidence type="ECO:0000256" key="4">
    <source>
        <dbReference type="ARBA" id="ARBA00022679"/>
    </source>
</evidence>
<keyword evidence="6 9" id="KW-0418">Kinase</keyword>
<organism evidence="12 13">
    <name type="scientific">Metalysinibacillus jejuensis</name>
    <dbReference type="NCBI Taxonomy" id="914327"/>
    <lineage>
        <taxon>Bacteria</taxon>
        <taxon>Bacillati</taxon>
        <taxon>Bacillota</taxon>
        <taxon>Bacilli</taxon>
        <taxon>Bacillales</taxon>
        <taxon>Caryophanaceae</taxon>
        <taxon>Metalysinibacillus</taxon>
    </lineage>
</organism>
<dbReference type="InterPro" id="IPR004424">
    <property type="entry name" value="IspE"/>
</dbReference>
<reference evidence="12" key="2">
    <citation type="submission" date="2021-09" db="EMBL/GenBank/DDBJ databases">
        <authorList>
            <person name="Gilroy R."/>
        </authorList>
    </citation>
    <scope>NUCLEOTIDE SEQUENCE</scope>
    <source>
        <strain evidence="12">CHK160-4876</strain>
    </source>
</reference>
<evidence type="ECO:0000256" key="6">
    <source>
        <dbReference type="ARBA" id="ARBA00022777"/>
    </source>
</evidence>
<feature type="domain" description="GHMP kinase N-terminal" evidence="10">
    <location>
        <begin position="66"/>
        <end position="144"/>
    </location>
</feature>
<feature type="binding site" evidence="9">
    <location>
        <begin position="94"/>
        <end position="104"/>
    </location>
    <ligand>
        <name>ATP</name>
        <dbReference type="ChEBI" id="CHEBI:30616"/>
    </ligand>
</feature>
<comment type="pathway">
    <text evidence="9">Isoprenoid biosynthesis; isopentenyl diphosphate biosynthesis via DXP pathway; isopentenyl diphosphate from 1-deoxy-D-xylulose 5-phosphate: step 3/6.</text>
</comment>
<dbReference type="GO" id="GO:0016114">
    <property type="term" value="P:terpenoid biosynthetic process"/>
    <property type="evidence" value="ECO:0007669"/>
    <property type="project" value="UniProtKB-UniRule"/>
</dbReference>
<dbReference type="GO" id="GO:0005524">
    <property type="term" value="F:ATP binding"/>
    <property type="evidence" value="ECO:0007669"/>
    <property type="project" value="UniProtKB-UniRule"/>
</dbReference>
<dbReference type="InterPro" id="IPR036554">
    <property type="entry name" value="GHMP_kinase_C_sf"/>
</dbReference>
<proteinExistence type="inferred from homology"/>
<dbReference type="InterPro" id="IPR013750">
    <property type="entry name" value="GHMP_kinase_C_dom"/>
</dbReference>
<dbReference type="PANTHER" id="PTHR43527:SF2">
    <property type="entry name" value="4-DIPHOSPHOCYTIDYL-2-C-METHYL-D-ERYTHRITOL KINASE, CHLOROPLASTIC"/>
    <property type="match status" value="1"/>
</dbReference>
<dbReference type="GO" id="GO:0019288">
    <property type="term" value="P:isopentenyl diphosphate biosynthetic process, methylerythritol 4-phosphate pathway"/>
    <property type="evidence" value="ECO:0007669"/>
    <property type="project" value="UniProtKB-UniRule"/>
</dbReference>
<dbReference type="Gene3D" id="3.30.230.10">
    <property type="match status" value="1"/>
</dbReference>
<evidence type="ECO:0000256" key="1">
    <source>
        <dbReference type="ARBA" id="ARBA00009684"/>
    </source>
</evidence>
<evidence type="ECO:0000313" key="12">
    <source>
        <dbReference type="EMBL" id="HJH10120.1"/>
    </source>
</evidence>
<dbReference type="FunFam" id="3.30.230.10:FF:000029">
    <property type="entry name" value="4-diphosphocytidyl-2-C-methyl-D-erythritol kinase"/>
    <property type="match status" value="1"/>
</dbReference>
<feature type="active site" evidence="9">
    <location>
        <position position="136"/>
    </location>
</feature>
<evidence type="ECO:0000256" key="3">
    <source>
        <dbReference type="ARBA" id="ARBA00017473"/>
    </source>
</evidence>
<dbReference type="Proteomes" id="UP000700212">
    <property type="component" value="Unassembled WGS sequence"/>
</dbReference>
<protein>
    <recommendedName>
        <fullName evidence="3 9">4-diphosphocytidyl-2-C-methyl-D-erythritol kinase</fullName>
        <shortName evidence="9">CMK</shortName>
        <ecNumber evidence="2 9">2.7.1.148</ecNumber>
    </recommendedName>
    <alternativeName>
        <fullName evidence="8 9">4-(cytidine-5'-diphospho)-2-C-methyl-D-erythritol kinase</fullName>
    </alternativeName>
</protein>
<dbReference type="EC" id="2.7.1.148" evidence="2 9"/>
<evidence type="ECO:0000256" key="9">
    <source>
        <dbReference type="HAMAP-Rule" id="MF_00061"/>
    </source>
</evidence>
<dbReference type="EMBL" id="DYTV01000004">
    <property type="protein sequence ID" value="HJH10120.1"/>
    <property type="molecule type" value="Genomic_DNA"/>
</dbReference>
<dbReference type="InterPro" id="IPR006204">
    <property type="entry name" value="GHMP_kinase_N_dom"/>
</dbReference>